<dbReference type="PANTHER" id="PTHR46066">
    <property type="entry name" value="CHITINASE DOMAIN-CONTAINING PROTEIN 1 FAMILY MEMBER"/>
    <property type="match status" value="1"/>
</dbReference>
<dbReference type="KEGG" id="bhc:JFL75_16240"/>
<dbReference type="Gene3D" id="3.20.20.80">
    <property type="entry name" value="Glycosidases"/>
    <property type="match status" value="1"/>
</dbReference>
<dbReference type="EMBL" id="CP067089">
    <property type="protein sequence ID" value="QQO08467.1"/>
    <property type="molecule type" value="Genomic_DNA"/>
</dbReference>
<dbReference type="SMART" id="SM00636">
    <property type="entry name" value="Glyco_18"/>
    <property type="match status" value="1"/>
</dbReference>
<dbReference type="PANTHER" id="PTHR46066:SF2">
    <property type="entry name" value="CHITINASE DOMAIN-CONTAINING PROTEIN 1"/>
    <property type="match status" value="1"/>
</dbReference>
<dbReference type="RefSeq" id="WP_215625773.1">
    <property type="nucleotide sequence ID" value="NZ_CP067089.2"/>
</dbReference>
<feature type="domain" description="GH18" evidence="1">
    <location>
        <begin position="55"/>
        <end position="351"/>
    </location>
</feature>
<dbReference type="Pfam" id="PF00704">
    <property type="entry name" value="Glyco_hydro_18"/>
    <property type="match status" value="1"/>
</dbReference>
<evidence type="ECO:0000313" key="2">
    <source>
        <dbReference type="EMBL" id="QQO08467.1"/>
    </source>
</evidence>
<dbReference type="GO" id="GO:0005975">
    <property type="term" value="P:carbohydrate metabolic process"/>
    <property type="evidence" value="ECO:0007669"/>
    <property type="project" value="InterPro"/>
</dbReference>
<reference evidence="2" key="1">
    <citation type="submission" date="2021-01" db="EMBL/GenBank/DDBJ databases">
        <title>Description of Breznakiella homolactica.</title>
        <authorList>
            <person name="Song Y."/>
            <person name="Brune A."/>
        </authorList>
    </citation>
    <scope>NUCLEOTIDE SEQUENCE</scope>
    <source>
        <strain evidence="2">RmG30</strain>
    </source>
</reference>
<keyword evidence="2" id="KW-0378">Hydrolase</keyword>
<accession>A0A7T7XLL0</accession>
<dbReference type="Gene3D" id="3.10.50.10">
    <property type="match status" value="1"/>
</dbReference>
<gene>
    <name evidence="2" type="ORF">JFL75_16240</name>
</gene>
<name>A0A7T7XLL0_9SPIR</name>
<dbReference type="InterPro" id="IPR029070">
    <property type="entry name" value="Chitinase_insertion_sf"/>
</dbReference>
<dbReference type="InterPro" id="IPR001223">
    <property type="entry name" value="Glyco_hydro18_cat"/>
</dbReference>
<dbReference type="Proteomes" id="UP000595917">
    <property type="component" value="Chromosome"/>
</dbReference>
<dbReference type="GO" id="GO:0008061">
    <property type="term" value="F:chitin binding"/>
    <property type="evidence" value="ECO:0007669"/>
    <property type="project" value="InterPro"/>
</dbReference>
<dbReference type="SUPFAM" id="SSF51445">
    <property type="entry name" value="(Trans)glycosidases"/>
    <property type="match status" value="1"/>
</dbReference>
<dbReference type="GO" id="GO:0016787">
    <property type="term" value="F:hydrolase activity"/>
    <property type="evidence" value="ECO:0007669"/>
    <property type="project" value="UniProtKB-KW"/>
</dbReference>
<organism evidence="2 3">
    <name type="scientific">Breznakiella homolactica</name>
    <dbReference type="NCBI Taxonomy" id="2798577"/>
    <lineage>
        <taxon>Bacteria</taxon>
        <taxon>Pseudomonadati</taxon>
        <taxon>Spirochaetota</taxon>
        <taxon>Spirochaetia</taxon>
        <taxon>Spirochaetales</taxon>
        <taxon>Breznakiellaceae</taxon>
        <taxon>Breznakiella</taxon>
    </lineage>
</organism>
<evidence type="ECO:0000313" key="3">
    <source>
        <dbReference type="Proteomes" id="UP000595917"/>
    </source>
</evidence>
<dbReference type="PROSITE" id="PS51910">
    <property type="entry name" value="GH18_2"/>
    <property type="match status" value="1"/>
</dbReference>
<keyword evidence="3" id="KW-1185">Reference proteome</keyword>
<dbReference type="InterPro" id="IPR017853">
    <property type="entry name" value="GH"/>
</dbReference>
<proteinExistence type="predicted"/>
<protein>
    <submittedName>
        <fullName evidence="2">Glycoside hydrolase</fullName>
    </submittedName>
</protein>
<sequence length="351" mass="39494">MNHPWKPLFAILCVSLFLGSCRSSPPAPHESDSIPADKPNEQPADYVEIPPYLSDLPVSSFGEIWGYLVSGREETLKTHYPLSDVGYFGAEVDTYGKLTGVPDPKKIEGFPGRVHLVVISDSRALTHFVLEEGSQVRKQLIADLLEASRNFDGLQIDFELVPKNDGETFLSFLAELREGLGNKLFTIALPARMRTIQNDVYDYARIAPLVDRILVMAYDEHWSTSKPGPIASMEWCRSVAQHSLAVVGPEKLIMGLPFYGRTWGNVNTFRAFFFSGIERIKEENNVTDVSREDGIPTFTYEIPVTVTVYYEDDHSLSRRMEMYKGMGVQSIGFWSLGQESPTLWNILNLSE</sequence>
<dbReference type="PROSITE" id="PS51257">
    <property type="entry name" value="PROKAR_LIPOPROTEIN"/>
    <property type="match status" value="1"/>
</dbReference>
<dbReference type="AlphaFoldDB" id="A0A7T7XLL0"/>
<dbReference type="InterPro" id="IPR011583">
    <property type="entry name" value="Chitinase_II/V-like_cat"/>
</dbReference>
<evidence type="ECO:0000259" key="1">
    <source>
        <dbReference type="PROSITE" id="PS51910"/>
    </source>
</evidence>